<gene>
    <name evidence="1" type="ORF">MM171B00210_0063</name>
</gene>
<protein>
    <submittedName>
        <fullName evidence="1">Uncharacterized protein</fullName>
    </submittedName>
</protein>
<sequence length="648" mass="70453">MPTPTTVGPSDVALDGIQASVQRTYQRKAFFALGRHWVFYVNDAGFLVYDSSLGNSETWYGPTVFENQDDGSEFTVFLQETAPTAYVHLVRASSTGSTPIYYHRGTLAADGTISWDAEDEAAPFDLGWEYENLGICMGYDGYIYIVYTKVDAGDPNVCTPYVCQSTTNDGSWTTGTGYPLQITAVEDASWIPLVSPYGTEVIVVYTTAGGDILSRLLSGGAWGVPVDSGFDIGQDAQKISITSERVKSGATWSARAAYVAFQAADWDLYCIRYESDAWQAAPANVIEVIGAFREANPMLSILDTGDEDPTVDDHPPATLYCFWTPTADAPTAEKVTYRVSRDLGDTWTNEAGADAAVEWIDETLDGFEVQASGSAYLFSSSDYDNARSYIGIVYMVHRMPPALRHAALGFEDPSEDLPGEFIVRQRGSADLGAGFDGQASVDLAASFSAQAGPRNLPGEFIVRHTAALNLKGEFFVTNAASSNLLGELVVRHIGTPLNLHGAFVVNQGSVDLYAEFEVNQSSEDLYGEYIVRHEQDENLKAVFLVIDLGDLDLKGQFFVRNAGSVNLKGEFIVSHAASEDLLAYFNVTQAVNLRGIFDVRQPGATNLRGIFDVRQPGSVDLKAGFRIDKDFISKGLNVSVYRDLGIIG</sequence>
<proteinExistence type="predicted"/>
<evidence type="ECO:0000313" key="1">
    <source>
        <dbReference type="EMBL" id="QJB04752.1"/>
    </source>
</evidence>
<name>A0A6M3MIX7_9ZZZZ</name>
<dbReference type="EMBL" id="MT143889">
    <property type="protein sequence ID" value="QJB04752.1"/>
    <property type="molecule type" value="Genomic_DNA"/>
</dbReference>
<dbReference type="AlphaFoldDB" id="A0A6M3MIX7"/>
<accession>A0A6M3MIX7</accession>
<organism evidence="1">
    <name type="scientific">viral metagenome</name>
    <dbReference type="NCBI Taxonomy" id="1070528"/>
    <lineage>
        <taxon>unclassified sequences</taxon>
        <taxon>metagenomes</taxon>
        <taxon>organismal metagenomes</taxon>
    </lineage>
</organism>
<reference evidence="1" key="1">
    <citation type="submission" date="2020-03" db="EMBL/GenBank/DDBJ databases">
        <title>The deep terrestrial virosphere.</title>
        <authorList>
            <person name="Holmfeldt K."/>
            <person name="Nilsson E."/>
            <person name="Simone D."/>
            <person name="Lopez-Fernandez M."/>
            <person name="Wu X."/>
            <person name="de Brujin I."/>
            <person name="Lundin D."/>
            <person name="Andersson A."/>
            <person name="Bertilsson S."/>
            <person name="Dopson M."/>
        </authorList>
    </citation>
    <scope>NUCLEOTIDE SEQUENCE</scope>
    <source>
        <strain evidence="1">MM171B00210</strain>
    </source>
</reference>